<dbReference type="GO" id="GO:0043332">
    <property type="term" value="C:mating projection tip"/>
    <property type="evidence" value="ECO:0007669"/>
    <property type="project" value="UniProtKB-UniRule"/>
</dbReference>
<dbReference type="AlphaFoldDB" id="A0A6G1KT16"/>
<evidence type="ECO:0000256" key="2">
    <source>
        <dbReference type="ARBA" id="ARBA00004651"/>
    </source>
</evidence>
<evidence type="ECO:0000256" key="3">
    <source>
        <dbReference type="ARBA" id="ARBA00010780"/>
    </source>
</evidence>
<name>A0A6G1KT16_9PEZI</name>
<comment type="function">
    <text evidence="1 10">Involved in cell fusion during mating by stabilizing the plasma membrane fusion event.</text>
</comment>
<evidence type="ECO:0000256" key="8">
    <source>
        <dbReference type="ARBA" id="ARBA00023136"/>
    </source>
</evidence>
<protein>
    <recommendedName>
        <fullName evidence="10">Plasma membrane fusion protein PRM1</fullName>
    </recommendedName>
</protein>
<evidence type="ECO:0000256" key="7">
    <source>
        <dbReference type="ARBA" id="ARBA00022989"/>
    </source>
</evidence>
<reference evidence="12" key="1">
    <citation type="journal article" date="2020" name="Stud. Mycol.">
        <title>101 Dothideomycetes genomes: a test case for predicting lifestyles and emergence of pathogens.</title>
        <authorList>
            <person name="Haridas S."/>
            <person name="Albert R."/>
            <person name="Binder M."/>
            <person name="Bloem J."/>
            <person name="Labutti K."/>
            <person name="Salamov A."/>
            <person name="Andreopoulos B."/>
            <person name="Baker S."/>
            <person name="Barry K."/>
            <person name="Bills G."/>
            <person name="Bluhm B."/>
            <person name="Cannon C."/>
            <person name="Castanera R."/>
            <person name="Culley D."/>
            <person name="Daum C."/>
            <person name="Ezra D."/>
            <person name="Gonzalez J."/>
            <person name="Henrissat B."/>
            <person name="Kuo A."/>
            <person name="Liang C."/>
            <person name="Lipzen A."/>
            <person name="Lutzoni F."/>
            <person name="Magnuson J."/>
            <person name="Mondo S."/>
            <person name="Nolan M."/>
            <person name="Ohm R."/>
            <person name="Pangilinan J."/>
            <person name="Park H.-J."/>
            <person name="Ramirez L."/>
            <person name="Alfaro M."/>
            <person name="Sun H."/>
            <person name="Tritt A."/>
            <person name="Yoshinaga Y."/>
            <person name="Zwiers L.-H."/>
            <person name="Turgeon B."/>
            <person name="Goodwin S."/>
            <person name="Spatafora J."/>
            <person name="Crous P."/>
            <person name="Grigoriev I."/>
        </authorList>
    </citation>
    <scope>NUCLEOTIDE SEQUENCE</scope>
    <source>
        <strain evidence="12">CBS 116005</strain>
    </source>
</reference>
<keyword evidence="13" id="KW-1185">Reference proteome</keyword>
<organism evidence="12 13">
    <name type="scientific">Teratosphaeria nubilosa</name>
    <dbReference type="NCBI Taxonomy" id="161662"/>
    <lineage>
        <taxon>Eukaryota</taxon>
        <taxon>Fungi</taxon>
        <taxon>Dikarya</taxon>
        <taxon>Ascomycota</taxon>
        <taxon>Pezizomycotina</taxon>
        <taxon>Dothideomycetes</taxon>
        <taxon>Dothideomycetidae</taxon>
        <taxon>Mycosphaerellales</taxon>
        <taxon>Teratosphaeriaceae</taxon>
        <taxon>Teratosphaeria</taxon>
    </lineage>
</organism>
<keyword evidence="6 10" id="KW-0184">Conjugation</keyword>
<dbReference type="PANTHER" id="PTHR31030:SF1">
    <property type="entry name" value="PLASMA MEMBRANE FUSION PROTEIN PRM1"/>
    <property type="match status" value="1"/>
</dbReference>
<keyword evidence="7 10" id="KW-1133">Transmembrane helix</keyword>
<dbReference type="GO" id="GO:0032220">
    <property type="term" value="P:plasma membrane fusion involved in cytogamy"/>
    <property type="evidence" value="ECO:0007669"/>
    <property type="project" value="TreeGrafter"/>
</dbReference>
<evidence type="ECO:0000256" key="11">
    <source>
        <dbReference type="SAM" id="MobiDB-lite"/>
    </source>
</evidence>
<accession>A0A6G1KT16</accession>
<evidence type="ECO:0000256" key="9">
    <source>
        <dbReference type="ARBA" id="ARBA00023180"/>
    </source>
</evidence>
<comment type="caution">
    <text evidence="10">Lacks conserved residue(s) required for the propagation of feature annotation.</text>
</comment>
<feature type="compositionally biased region" description="Low complexity" evidence="11">
    <location>
        <begin position="17"/>
        <end position="26"/>
    </location>
</feature>
<evidence type="ECO:0000313" key="12">
    <source>
        <dbReference type="EMBL" id="KAF2763813.1"/>
    </source>
</evidence>
<evidence type="ECO:0000313" key="13">
    <source>
        <dbReference type="Proteomes" id="UP000799436"/>
    </source>
</evidence>
<comment type="subcellular location">
    <subcellularLocation>
        <location evidence="2 10">Cell membrane</location>
        <topology evidence="2 10">Multi-pass membrane protein</topology>
    </subcellularLocation>
</comment>
<feature type="transmembrane region" description="Helical" evidence="10">
    <location>
        <begin position="78"/>
        <end position="96"/>
    </location>
</feature>
<dbReference type="PANTHER" id="PTHR31030">
    <property type="entry name" value="PLASMA MEMBRANE FUSION PROTEIN PRM1"/>
    <property type="match status" value="1"/>
</dbReference>
<dbReference type="InterPro" id="IPR026777">
    <property type="entry name" value="PRM1"/>
</dbReference>
<comment type="similarity">
    <text evidence="3 10">Belongs to the PRM1 family.</text>
</comment>
<dbReference type="Proteomes" id="UP000799436">
    <property type="component" value="Unassembled WGS sequence"/>
</dbReference>
<dbReference type="GO" id="GO:0005886">
    <property type="term" value="C:plasma membrane"/>
    <property type="evidence" value="ECO:0007669"/>
    <property type="project" value="UniProtKB-SubCell"/>
</dbReference>
<dbReference type="OrthoDB" id="5356111at2759"/>
<dbReference type="EMBL" id="ML995961">
    <property type="protein sequence ID" value="KAF2763813.1"/>
    <property type="molecule type" value="Genomic_DNA"/>
</dbReference>
<feature type="transmembrane region" description="Helical" evidence="10">
    <location>
        <begin position="143"/>
        <end position="166"/>
    </location>
</feature>
<keyword evidence="8 10" id="KW-0472">Membrane</keyword>
<feature type="transmembrane region" description="Helical" evidence="10">
    <location>
        <begin position="173"/>
        <end position="192"/>
    </location>
</feature>
<evidence type="ECO:0000256" key="4">
    <source>
        <dbReference type="ARBA" id="ARBA00022475"/>
    </source>
</evidence>
<evidence type="ECO:0000256" key="6">
    <source>
        <dbReference type="ARBA" id="ARBA00022971"/>
    </source>
</evidence>
<feature type="transmembrane region" description="Helical" evidence="10">
    <location>
        <begin position="347"/>
        <end position="365"/>
    </location>
</feature>
<proteinExistence type="inferred from homology"/>
<keyword evidence="5 10" id="KW-0812">Transmembrane</keyword>
<sequence>MATDALRLSSLSQPIMASSENQQQNPNPAPPSLSAGDHEMRDYYATQETPRPPSQQEPYLTPYLGLRARLSQTWINRWTILLLLVLVRTLFAIASLDDNLGTARKQALSMCTSVENVGSAMASMPHYMADGVNELAANGIEKAINGLMEMLILTVTGVEEIVLFVIHLLTNTYLCLITFAITGSLGVAISVAEDVGNALNSTVQAVGKDLGTAAADFAKDMDSFLSDIDKLLSKISGKDIKPPNITLTSEIATLDSLQIPTGYDTELQKLNASLPTFSEVENFTDSVIEFPFEEIKKLLNESLPKYTMNRSLFPVPAKKQLTFCSDDDGIDDFFDDLVHIGRLAKKIFLAVLIVLAILAMIPMAYRELRRYKFMKERSKLVRNDAIDPMDSVYLVSRPYTSSAGLKLAEPFKSTRRRTLVRWAVAYATTVPALFVLSLALAGLLGCLCQFILLKAIEKEVPVLENEVIGFADKVINELNNASTQWAVGVNHIIDDTNTKINTDVFGWVNTSTTAVNDTLNAFVNETMTVLNATFGGTPLYTPVLDVLDCLVLLKVQGIEDGLTWVQDHAHIDFPTLPNDTFSLGTLAKVSGSEADILNTGGNGTAANDIADAVYHVTNELDKAIRQEAIISSCVLIIWLIIACIGLGRALVLFFKGGIQGTYVSPRVPPHSPFEKRTAGDPFADPVR</sequence>
<evidence type="ECO:0000256" key="1">
    <source>
        <dbReference type="ARBA" id="ARBA00002512"/>
    </source>
</evidence>
<feature type="transmembrane region" description="Helical" evidence="10">
    <location>
        <begin position="635"/>
        <end position="654"/>
    </location>
</feature>
<gene>
    <name evidence="12" type="ORF">EJ03DRAFT_53524</name>
</gene>
<keyword evidence="9" id="KW-0325">Glycoprotein</keyword>
<evidence type="ECO:0000256" key="10">
    <source>
        <dbReference type="RuleBase" id="RU366035"/>
    </source>
</evidence>
<feature type="transmembrane region" description="Helical" evidence="10">
    <location>
        <begin position="422"/>
        <end position="444"/>
    </location>
</feature>
<evidence type="ECO:0000256" key="5">
    <source>
        <dbReference type="ARBA" id="ARBA00022692"/>
    </source>
</evidence>
<keyword evidence="4 10" id="KW-1003">Cell membrane</keyword>
<feature type="region of interest" description="Disordered" evidence="11">
    <location>
        <begin position="1"/>
        <end position="39"/>
    </location>
</feature>